<accession>A0A9Q0J2D2</accession>
<reference evidence="1" key="1">
    <citation type="submission" date="2022-02" db="EMBL/GenBank/DDBJ databases">
        <authorList>
            <person name="Henning P.M."/>
            <person name="McCubbin A.G."/>
            <person name="Shore J.S."/>
        </authorList>
    </citation>
    <scope>NUCLEOTIDE SEQUENCE</scope>
    <source>
        <strain evidence="1">F60SS</strain>
        <tissue evidence="1">Leaves</tissue>
    </source>
</reference>
<keyword evidence="2" id="KW-1185">Reference proteome</keyword>
<comment type="caution">
    <text evidence="1">The sequence shown here is derived from an EMBL/GenBank/DDBJ whole genome shotgun (WGS) entry which is preliminary data.</text>
</comment>
<proteinExistence type="predicted"/>
<dbReference type="EMBL" id="JAKUCV010006805">
    <property type="protein sequence ID" value="KAJ4825809.1"/>
    <property type="molecule type" value="Genomic_DNA"/>
</dbReference>
<reference evidence="1" key="2">
    <citation type="journal article" date="2023" name="Plants (Basel)">
        <title>Annotation of the Turnera subulata (Passifloraceae) Draft Genome Reveals the S-Locus Evolved after the Divergence of Turneroideae from Passifloroideae in a Stepwise Manner.</title>
        <authorList>
            <person name="Henning P.M."/>
            <person name="Roalson E.H."/>
            <person name="Mir W."/>
            <person name="McCubbin A.G."/>
            <person name="Shore J.S."/>
        </authorList>
    </citation>
    <scope>NUCLEOTIDE SEQUENCE</scope>
    <source>
        <strain evidence="1">F60SS</strain>
    </source>
</reference>
<evidence type="ECO:0000313" key="2">
    <source>
        <dbReference type="Proteomes" id="UP001141552"/>
    </source>
</evidence>
<organism evidence="1 2">
    <name type="scientific">Turnera subulata</name>
    <dbReference type="NCBI Taxonomy" id="218843"/>
    <lineage>
        <taxon>Eukaryota</taxon>
        <taxon>Viridiplantae</taxon>
        <taxon>Streptophyta</taxon>
        <taxon>Embryophyta</taxon>
        <taxon>Tracheophyta</taxon>
        <taxon>Spermatophyta</taxon>
        <taxon>Magnoliopsida</taxon>
        <taxon>eudicotyledons</taxon>
        <taxon>Gunneridae</taxon>
        <taxon>Pentapetalae</taxon>
        <taxon>rosids</taxon>
        <taxon>fabids</taxon>
        <taxon>Malpighiales</taxon>
        <taxon>Passifloraceae</taxon>
        <taxon>Turnera</taxon>
    </lineage>
</organism>
<dbReference type="Proteomes" id="UP001141552">
    <property type="component" value="Unassembled WGS sequence"/>
</dbReference>
<gene>
    <name evidence="1" type="ORF">Tsubulata_021819</name>
</gene>
<dbReference type="AlphaFoldDB" id="A0A9Q0J2D2"/>
<sequence length="88" mass="10124">MSQGRSTFCRDYYQFKTGDRLLAEDSFYSSILTKEVKFDSADLELRKYITRNGVQVYMWRSGINYQQEQEEKVMEALKSDGGGASATV</sequence>
<protein>
    <submittedName>
        <fullName evidence="1">Uncharacterized protein</fullName>
    </submittedName>
</protein>
<name>A0A9Q0J2D2_9ROSI</name>
<evidence type="ECO:0000313" key="1">
    <source>
        <dbReference type="EMBL" id="KAJ4825809.1"/>
    </source>
</evidence>